<evidence type="ECO:0000256" key="3">
    <source>
        <dbReference type="ARBA" id="ARBA00023163"/>
    </source>
</evidence>
<keyword evidence="1" id="KW-0805">Transcription regulation</keyword>
<dbReference type="SMART" id="SM00342">
    <property type="entry name" value="HTH_ARAC"/>
    <property type="match status" value="1"/>
</dbReference>
<dbReference type="InterPro" id="IPR037923">
    <property type="entry name" value="HTH-like"/>
</dbReference>
<dbReference type="InterPro" id="IPR014710">
    <property type="entry name" value="RmlC-like_jellyroll"/>
</dbReference>
<dbReference type="InterPro" id="IPR018062">
    <property type="entry name" value="HTH_AraC-typ_CS"/>
</dbReference>
<dbReference type="Proteomes" id="UP000184612">
    <property type="component" value="Unassembled WGS sequence"/>
</dbReference>
<evidence type="ECO:0000256" key="2">
    <source>
        <dbReference type="ARBA" id="ARBA00023125"/>
    </source>
</evidence>
<dbReference type="GO" id="GO:0003700">
    <property type="term" value="F:DNA-binding transcription factor activity"/>
    <property type="evidence" value="ECO:0007669"/>
    <property type="project" value="InterPro"/>
</dbReference>
<dbReference type="AlphaFoldDB" id="A0A1M7Y7Q4"/>
<keyword evidence="6" id="KW-1185">Reference proteome</keyword>
<dbReference type="SUPFAM" id="SSF51215">
    <property type="entry name" value="Regulatory protein AraC"/>
    <property type="match status" value="1"/>
</dbReference>
<dbReference type="InterPro" id="IPR020449">
    <property type="entry name" value="Tscrpt_reg_AraC-type_HTH"/>
</dbReference>
<dbReference type="PANTHER" id="PTHR43280">
    <property type="entry name" value="ARAC-FAMILY TRANSCRIPTIONAL REGULATOR"/>
    <property type="match status" value="1"/>
</dbReference>
<dbReference type="PRINTS" id="PR00032">
    <property type="entry name" value="HTHARAC"/>
</dbReference>
<protein>
    <submittedName>
        <fullName evidence="5">AraC-type DNA-binding protein</fullName>
    </submittedName>
</protein>
<keyword evidence="3" id="KW-0804">Transcription</keyword>
<dbReference type="GO" id="GO:0043565">
    <property type="term" value="F:sequence-specific DNA binding"/>
    <property type="evidence" value="ECO:0007669"/>
    <property type="project" value="InterPro"/>
</dbReference>
<feature type="domain" description="HTH araC/xylS-type" evidence="4">
    <location>
        <begin position="197"/>
        <end position="295"/>
    </location>
</feature>
<name>A0A1M7Y7Q4_9FIRM</name>
<dbReference type="InterPro" id="IPR018060">
    <property type="entry name" value="HTH_AraC"/>
</dbReference>
<dbReference type="STRING" id="1121345.SAMN02745217_01941"/>
<keyword evidence="2 5" id="KW-0238">DNA-binding</keyword>
<proteinExistence type="predicted"/>
<dbReference type="Gene3D" id="1.10.10.60">
    <property type="entry name" value="Homeodomain-like"/>
    <property type="match status" value="2"/>
</dbReference>
<reference evidence="5 6" key="1">
    <citation type="submission" date="2016-12" db="EMBL/GenBank/DDBJ databases">
        <authorList>
            <person name="Song W.-J."/>
            <person name="Kurnit D.M."/>
        </authorList>
    </citation>
    <scope>NUCLEOTIDE SEQUENCE [LARGE SCALE GENOMIC DNA]</scope>
    <source>
        <strain evidence="5 6">DSM 12503</strain>
    </source>
</reference>
<dbReference type="OrthoDB" id="9801308at2"/>
<dbReference type="InterPro" id="IPR003313">
    <property type="entry name" value="AraC-bd"/>
</dbReference>
<evidence type="ECO:0000259" key="4">
    <source>
        <dbReference type="PROSITE" id="PS01124"/>
    </source>
</evidence>
<sequence>MSNSRYNFKTENECEASMIHQEDSTLTYTFNPDGKQGNQAIHVTLLYVALAKYGNDWISLPHSHNFTEFFYITNGTGKFSVESETFDVKSNDLIILNPTIVHTEISNPSKPMEYIVLGVEGIQFQTENRGCILLNSSAHKSDLHLYFNTLAHEMKRDQPYRDFVCQNLLNIIFTIILRNDAFKVSILTGPRLTRECSIAKKYIEDHYSENITIETLSSLVHLNKYYFAHNFAKQFGTSPINYLIKRRIDESKHLLANTNYSLSSISQIVGFSSPSYFSQAFKRTTNISPQEYRKMYQGSISVSH</sequence>
<dbReference type="EMBL" id="FRFD01000005">
    <property type="protein sequence ID" value="SHO48649.1"/>
    <property type="molecule type" value="Genomic_DNA"/>
</dbReference>
<dbReference type="PROSITE" id="PS00041">
    <property type="entry name" value="HTH_ARAC_FAMILY_1"/>
    <property type="match status" value="1"/>
</dbReference>
<dbReference type="Pfam" id="PF12833">
    <property type="entry name" value="HTH_18"/>
    <property type="match status" value="1"/>
</dbReference>
<organism evidence="5 6">
    <name type="scientific">Anaerocolumna xylanovorans DSM 12503</name>
    <dbReference type="NCBI Taxonomy" id="1121345"/>
    <lineage>
        <taxon>Bacteria</taxon>
        <taxon>Bacillati</taxon>
        <taxon>Bacillota</taxon>
        <taxon>Clostridia</taxon>
        <taxon>Lachnospirales</taxon>
        <taxon>Lachnospiraceae</taxon>
        <taxon>Anaerocolumna</taxon>
    </lineage>
</organism>
<dbReference type="PANTHER" id="PTHR43280:SF2">
    <property type="entry name" value="HTH-TYPE TRANSCRIPTIONAL REGULATOR EXSA"/>
    <property type="match status" value="1"/>
</dbReference>
<evidence type="ECO:0000313" key="5">
    <source>
        <dbReference type="EMBL" id="SHO48649.1"/>
    </source>
</evidence>
<dbReference type="InterPro" id="IPR009057">
    <property type="entry name" value="Homeodomain-like_sf"/>
</dbReference>
<dbReference type="SUPFAM" id="SSF46689">
    <property type="entry name" value="Homeodomain-like"/>
    <property type="match status" value="2"/>
</dbReference>
<dbReference type="Gene3D" id="2.60.120.10">
    <property type="entry name" value="Jelly Rolls"/>
    <property type="match status" value="1"/>
</dbReference>
<dbReference type="PROSITE" id="PS01124">
    <property type="entry name" value="HTH_ARAC_FAMILY_2"/>
    <property type="match status" value="1"/>
</dbReference>
<evidence type="ECO:0000313" key="6">
    <source>
        <dbReference type="Proteomes" id="UP000184612"/>
    </source>
</evidence>
<evidence type="ECO:0000256" key="1">
    <source>
        <dbReference type="ARBA" id="ARBA00023015"/>
    </source>
</evidence>
<dbReference type="RefSeq" id="WP_084558576.1">
    <property type="nucleotide sequence ID" value="NZ_FRFD01000005.1"/>
</dbReference>
<dbReference type="Pfam" id="PF02311">
    <property type="entry name" value="AraC_binding"/>
    <property type="match status" value="1"/>
</dbReference>
<gene>
    <name evidence="5" type="ORF">SAMN02745217_01941</name>
</gene>
<accession>A0A1M7Y7Q4</accession>